<dbReference type="Proteomes" id="UP000823046">
    <property type="component" value="Unassembled WGS sequence"/>
</dbReference>
<sequence length="526" mass="58204">MTPLPLCNFTIPYDLSYTTLLQQPTDFSEDYSSELQSSHKSGAHIPLSAWTAEDPHYWDGASRNTAVQRSRALTTSTYSLLNILTESHFQYPFNILRSWEDLSDSHRTAFIQVLKSLCINTSELLNSLPDADDSFSYSPKYISFAQAILERSSVTESSENDSKMAAMTEVGEVLRSLINVTIFLVNWCVSCLVKSTQKKEKSKSHGRTTRVSTMSPIVEEESLEGCDPIFTLLSSLILLLEHSKFLIAFSAAFGGENTIQSQVLEVALQCCTSVSTNRTKELPRNILDVSSGILSVVLQYFVNSTPSLPRDEPKDAPPSAPPSASTPPPPPPQEGMEDIPIASPVENPSSVPAISAAASESSTSTPSTPSGRNMRRSRNSLMQREKSLCHPSSEHWMPSLITLIKKGKFSIIIDAFDALTSTLIPPLLLDRLVQEVRALLMFSPDSLSSANQVELANMGQFLEAFSGRFPLSFLAHFERLKNLLGVEVYQLRKSLIEIFKNMFIQSEHVRTGRTMLSSLPLDPKIE</sequence>
<name>A0ABQ7J7Z8_9APIC</name>
<feature type="non-terminal residue" evidence="2">
    <location>
        <position position="526"/>
    </location>
</feature>
<feature type="compositionally biased region" description="Low complexity" evidence="1">
    <location>
        <begin position="348"/>
        <end position="370"/>
    </location>
</feature>
<gene>
    <name evidence="2" type="ORF">IE077_003551</name>
</gene>
<comment type="caution">
    <text evidence="2">The sequence shown here is derived from an EMBL/GenBank/DDBJ whole genome shotgun (WGS) entry which is preliminary data.</text>
</comment>
<organism evidence="2 3">
    <name type="scientific">Cardiosporidium cionae</name>
    <dbReference type="NCBI Taxonomy" id="476202"/>
    <lineage>
        <taxon>Eukaryota</taxon>
        <taxon>Sar</taxon>
        <taxon>Alveolata</taxon>
        <taxon>Apicomplexa</taxon>
        <taxon>Aconoidasida</taxon>
        <taxon>Nephromycida</taxon>
        <taxon>Cardiosporidium</taxon>
    </lineage>
</organism>
<feature type="compositionally biased region" description="Pro residues" evidence="1">
    <location>
        <begin position="316"/>
        <end position="333"/>
    </location>
</feature>
<evidence type="ECO:0000256" key="1">
    <source>
        <dbReference type="SAM" id="MobiDB-lite"/>
    </source>
</evidence>
<evidence type="ECO:0000313" key="3">
    <source>
        <dbReference type="Proteomes" id="UP000823046"/>
    </source>
</evidence>
<reference evidence="2 3" key="1">
    <citation type="journal article" date="2020" name="bioRxiv">
        <title>Metabolic contributions of an alphaproteobacterial endosymbiont in the apicomplexan Cardiosporidium cionae.</title>
        <authorList>
            <person name="Hunter E.S."/>
            <person name="Paight C.J."/>
            <person name="Lane C.E."/>
        </authorList>
    </citation>
    <scope>NUCLEOTIDE SEQUENCE [LARGE SCALE GENOMIC DNA]</scope>
    <source>
        <strain evidence="2">ESH_2018</strain>
    </source>
</reference>
<protein>
    <submittedName>
        <fullName evidence="2">Uncharacterized protein</fullName>
    </submittedName>
</protein>
<dbReference type="EMBL" id="JADAQX010000474">
    <property type="protein sequence ID" value="KAF8820118.1"/>
    <property type="molecule type" value="Genomic_DNA"/>
</dbReference>
<evidence type="ECO:0000313" key="2">
    <source>
        <dbReference type="EMBL" id="KAF8820118.1"/>
    </source>
</evidence>
<proteinExistence type="predicted"/>
<accession>A0ABQ7J7Z8</accession>
<feature type="region of interest" description="Disordered" evidence="1">
    <location>
        <begin position="306"/>
        <end position="389"/>
    </location>
</feature>
<keyword evidence="3" id="KW-1185">Reference proteome</keyword>